<dbReference type="SUPFAM" id="SSF53335">
    <property type="entry name" value="S-adenosyl-L-methionine-dependent methyltransferases"/>
    <property type="match status" value="1"/>
</dbReference>
<keyword evidence="3" id="KW-1185">Reference proteome</keyword>
<dbReference type="PANTHER" id="PTHR43591">
    <property type="entry name" value="METHYLTRANSFERASE"/>
    <property type="match status" value="1"/>
</dbReference>
<keyword evidence="2" id="KW-0489">Methyltransferase</keyword>
<dbReference type="CDD" id="cd02440">
    <property type="entry name" value="AdoMet_MTases"/>
    <property type="match status" value="1"/>
</dbReference>
<dbReference type="RefSeq" id="WP_141003513.1">
    <property type="nucleotide sequence ID" value="NZ_BAAAOR010000002.1"/>
</dbReference>
<gene>
    <name evidence="2" type="ORF">GCM10009788_00820</name>
</gene>
<comment type="caution">
    <text evidence="2">The sequence shown here is derived from an EMBL/GenBank/DDBJ whole genome shotgun (WGS) entry which is preliminary data.</text>
</comment>
<evidence type="ECO:0000259" key="1">
    <source>
        <dbReference type="Pfam" id="PF08241"/>
    </source>
</evidence>
<dbReference type="EMBL" id="BAAAOR010000002">
    <property type="protein sequence ID" value="GAA1501801.1"/>
    <property type="molecule type" value="Genomic_DNA"/>
</dbReference>
<dbReference type="Pfam" id="PF08241">
    <property type="entry name" value="Methyltransf_11"/>
    <property type="match status" value="1"/>
</dbReference>
<dbReference type="GO" id="GO:0008168">
    <property type="term" value="F:methyltransferase activity"/>
    <property type="evidence" value="ECO:0007669"/>
    <property type="project" value="UniProtKB-KW"/>
</dbReference>
<dbReference type="Proteomes" id="UP001500842">
    <property type="component" value="Unassembled WGS sequence"/>
</dbReference>
<dbReference type="GO" id="GO:0032259">
    <property type="term" value="P:methylation"/>
    <property type="evidence" value="ECO:0007669"/>
    <property type="project" value="UniProtKB-KW"/>
</dbReference>
<evidence type="ECO:0000313" key="2">
    <source>
        <dbReference type="EMBL" id="GAA1501801.1"/>
    </source>
</evidence>
<accession>A0ABN1ZPN0</accession>
<dbReference type="InterPro" id="IPR029063">
    <property type="entry name" value="SAM-dependent_MTases_sf"/>
</dbReference>
<reference evidence="2 3" key="1">
    <citation type="journal article" date="2019" name="Int. J. Syst. Evol. Microbiol.">
        <title>The Global Catalogue of Microorganisms (GCM) 10K type strain sequencing project: providing services to taxonomists for standard genome sequencing and annotation.</title>
        <authorList>
            <consortium name="The Broad Institute Genomics Platform"/>
            <consortium name="The Broad Institute Genome Sequencing Center for Infectious Disease"/>
            <person name="Wu L."/>
            <person name="Ma J."/>
        </authorList>
    </citation>
    <scope>NUCLEOTIDE SEQUENCE [LARGE SCALE GENOMIC DNA]</scope>
    <source>
        <strain evidence="2 3">JCM 14942</strain>
    </source>
</reference>
<dbReference type="InterPro" id="IPR013216">
    <property type="entry name" value="Methyltransf_11"/>
</dbReference>
<name>A0ABN1ZPN0_9ACTN</name>
<organism evidence="2 3">
    <name type="scientific">Nocardioides humi</name>
    <dbReference type="NCBI Taxonomy" id="449461"/>
    <lineage>
        <taxon>Bacteria</taxon>
        <taxon>Bacillati</taxon>
        <taxon>Actinomycetota</taxon>
        <taxon>Actinomycetes</taxon>
        <taxon>Propionibacteriales</taxon>
        <taxon>Nocardioidaceae</taxon>
        <taxon>Nocardioides</taxon>
    </lineage>
</organism>
<dbReference type="PANTHER" id="PTHR43591:SF24">
    <property type="entry name" value="2-METHOXY-6-POLYPRENYL-1,4-BENZOQUINOL METHYLASE, MITOCHONDRIAL"/>
    <property type="match status" value="1"/>
</dbReference>
<dbReference type="Gene3D" id="3.40.50.150">
    <property type="entry name" value="Vaccinia Virus protein VP39"/>
    <property type="match status" value="1"/>
</dbReference>
<protein>
    <submittedName>
        <fullName evidence="2">Class I SAM-dependent methyltransferase</fullName>
    </submittedName>
</protein>
<keyword evidence="2" id="KW-0808">Transferase</keyword>
<feature type="domain" description="Methyltransferase type 11" evidence="1">
    <location>
        <begin position="57"/>
        <end position="154"/>
    </location>
</feature>
<proteinExistence type="predicted"/>
<evidence type="ECO:0000313" key="3">
    <source>
        <dbReference type="Proteomes" id="UP001500842"/>
    </source>
</evidence>
<sequence length="241" mass="26295">MNQPVSSTVQDNVDAYWTGRAPSYDDYQQRPERLALDQAAWGAIWSGALPPAPADVLDLGTGSGYVALLLAGLGYDVTATDLSEGMLARAREHADRAARTGRAPDFRRGDAVVPDFPDASFDAVTSRYLMWTLREPERALASWRRLLRPGGVLAVVDSTWFPDGLDRDTSADFVELYDDEVRRALPLAAARSIDATRDLVAAAGFTDVTVTPLTSILELDRAHGVAPDHEVQLQFLVRGVR</sequence>